<sequence length="142" mass="16565">MKNTIAESKTTTLIIQVENMYDKYFTGRVLVGDFHNKVGDYVSLASSTFNISNNEPKEDKIVNQIVDKFKQRSKVGIKKYGTTLAENNTDDFLTHLQEELFDASLYIEKLKEQKDTYFLLLGRYNEMKEQYEKLQAKLKELC</sequence>
<reference evidence="1" key="1">
    <citation type="submission" date="2020-04" db="EMBL/GenBank/DDBJ databases">
        <authorList>
            <person name="Chiriac C."/>
            <person name="Salcher M."/>
            <person name="Ghai R."/>
            <person name="Kavagutti S V."/>
        </authorList>
    </citation>
    <scope>NUCLEOTIDE SEQUENCE</scope>
</reference>
<evidence type="ECO:0000313" key="1">
    <source>
        <dbReference type="EMBL" id="CAB4153361.1"/>
    </source>
</evidence>
<dbReference type="EMBL" id="LR796594">
    <property type="protein sequence ID" value="CAB4153361.1"/>
    <property type="molecule type" value="Genomic_DNA"/>
</dbReference>
<organism evidence="1">
    <name type="scientific">uncultured Caudovirales phage</name>
    <dbReference type="NCBI Taxonomy" id="2100421"/>
    <lineage>
        <taxon>Viruses</taxon>
        <taxon>Duplodnaviria</taxon>
        <taxon>Heunggongvirae</taxon>
        <taxon>Uroviricota</taxon>
        <taxon>Caudoviricetes</taxon>
        <taxon>Peduoviridae</taxon>
        <taxon>Maltschvirus</taxon>
        <taxon>Maltschvirus maltsch</taxon>
    </lineage>
</organism>
<gene>
    <name evidence="1" type="ORF">UFOVP622_4</name>
</gene>
<protein>
    <submittedName>
        <fullName evidence="1">Uncharacterized protein</fullName>
    </submittedName>
</protein>
<accession>A0A6J5N5N6</accession>
<proteinExistence type="predicted"/>
<name>A0A6J5N5N6_9CAUD</name>